<comment type="caution">
    <text evidence="1">The sequence shown here is derived from an EMBL/GenBank/DDBJ whole genome shotgun (WGS) entry which is preliminary data.</text>
</comment>
<gene>
    <name evidence="1" type="ORF">AG1IA_05326</name>
</gene>
<dbReference type="EMBL" id="AFRT01001367">
    <property type="protein sequence ID" value="ELU40642.1"/>
    <property type="molecule type" value="Genomic_DNA"/>
</dbReference>
<accession>L8WV18</accession>
<evidence type="ECO:0000313" key="2">
    <source>
        <dbReference type="Proteomes" id="UP000011668"/>
    </source>
</evidence>
<proteinExistence type="predicted"/>
<name>L8WV18_THACA</name>
<keyword evidence="2" id="KW-1185">Reference proteome</keyword>
<dbReference type="AlphaFoldDB" id="L8WV18"/>
<evidence type="ECO:0000313" key="1">
    <source>
        <dbReference type="EMBL" id="ELU40642.1"/>
    </source>
</evidence>
<sequence>MRSAMNQGLEKTVMMLTSVKIATAAASPANPMVWFQLKRSLITSRRSPSPSPRKTTHLFLLHIWSTGGSRNFSLLPRYNLIVVTVDQPQWYHSFTRCTRVRYTLCQWLTCAKSIKKLALVSLNVAGSRSIRAELR</sequence>
<protein>
    <submittedName>
        <fullName evidence="1">Uncharacterized protein</fullName>
    </submittedName>
</protein>
<organism evidence="1 2">
    <name type="scientific">Thanatephorus cucumeris (strain AG1-IA)</name>
    <name type="common">Rice sheath blight fungus</name>
    <name type="synonym">Rhizoctonia solani</name>
    <dbReference type="NCBI Taxonomy" id="983506"/>
    <lineage>
        <taxon>Eukaryota</taxon>
        <taxon>Fungi</taxon>
        <taxon>Dikarya</taxon>
        <taxon>Basidiomycota</taxon>
        <taxon>Agaricomycotina</taxon>
        <taxon>Agaricomycetes</taxon>
        <taxon>Cantharellales</taxon>
        <taxon>Ceratobasidiaceae</taxon>
        <taxon>Rhizoctonia</taxon>
        <taxon>Rhizoctonia solani AG-1</taxon>
    </lineage>
</organism>
<dbReference type="Proteomes" id="UP000011668">
    <property type="component" value="Unassembled WGS sequence"/>
</dbReference>
<reference evidence="1 2" key="1">
    <citation type="journal article" date="2013" name="Nat. Commun.">
        <title>The evolution and pathogenic mechanisms of the rice sheath blight pathogen.</title>
        <authorList>
            <person name="Zheng A."/>
            <person name="Lin R."/>
            <person name="Xu L."/>
            <person name="Qin P."/>
            <person name="Tang C."/>
            <person name="Ai P."/>
            <person name="Zhang D."/>
            <person name="Liu Y."/>
            <person name="Sun Z."/>
            <person name="Feng H."/>
            <person name="Wang Y."/>
            <person name="Chen Y."/>
            <person name="Liang X."/>
            <person name="Fu R."/>
            <person name="Li Q."/>
            <person name="Zhang J."/>
            <person name="Yu X."/>
            <person name="Xie Z."/>
            <person name="Ding L."/>
            <person name="Guan P."/>
            <person name="Tang J."/>
            <person name="Liang Y."/>
            <person name="Wang S."/>
            <person name="Deng Q."/>
            <person name="Li S."/>
            <person name="Zhu J."/>
            <person name="Wang L."/>
            <person name="Liu H."/>
            <person name="Li P."/>
        </authorList>
    </citation>
    <scope>NUCLEOTIDE SEQUENCE [LARGE SCALE GENOMIC DNA]</scope>
    <source>
        <strain evidence="2">AG-1 IA</strain>
    </source>
</reference>
<dbReference type="HOGENOM" id="CLU_1887177_0_0_1"/>